<protein>
    <submittedName>
        <fullName evidence="2">Uncharacterized protein</fullName>
    </submittedName>
</protein>
<keyword evidence="3" id="KW-1185">Reference proteome</keyword>
<dbReference type="Proteomes" id="UP000242188">
    <property type="component" value="Unassembled WGS sequence"/>
</dbReference>
<gene>
    <name evidence="2" type="ORF">KP79_PYT16282</name>
</gene>
<keyword evidence="1" id="KW-1133">Transmembrane helix</keyword>
<comment type="caution">
    <text evidence="2">The sequence shown here is derived from an EMBL/GenBank/DDBJ whole genome shotgun (WGS) entry which is preliminary data.</text>
</comment>
<evidence type="ECO:0000313" key="3">
    <source>
        <dbReference type="Proteomes" id="UP000242188"/>
    </source>
</evidence>
<feature type="transmembrane region" description="Helical" evidence="1">
    <location>
        <begin position="51"/>
        <end position="69"/>
    </location>
</feature>
<sequence>MIVTSLSTTVTSSNASRTTLTGSEPDDILFITESQDKLILTIQTPPPIQQLSTMNMLFLIYVVVMLSAMQQGPAVYRNLTCVEPEPGYNQAEKVCPTPVTLTWRLGNEVFCTLLCVLLALLFGFAPSIVKSAKEKWSMFQEWRARPSICRHCGTAPCQVKRRCLWKPSKSRKRDKANFAERSKAMMLFNYGLAFSFELTMELPLDDLYWERRFCDQFEEKHMVLFPLCIQRQINYWYPVPR</sequence>
<organism evidence="2 3">
    <name type="scientific">Mizuhopecten yessoensis</name>
    <name type="common">Japanese scallop</name>
    <name type="synonym">Patinopecten yessoensis</name>
    <dbReference type="NCBI Taxonomy" id="6573"/>
    <lineage>
        <taxon>Eukaryota</taxon>
        <taxon>Metazoa</taxon>
        <taxon>Spiralia</taxon>
        <taxon>Lophotrochozoa</taxon>
        <taxon>Mollusca</taxon>
        <taxon>Bivalvia</taxon>
        <taxon>Autobranchia</taxon>
        <taxon>Pteriomorphia</taxon>
        <taxon>Pectinida</taxon>
        <taxon>Pectinoidea</taxon>
        <taxon>Pectinidae</taxon>
        <taxon>Mizuhopecten</taxon>
    </lineage>
</organism>
<evidence type="ECO:0000313" key="2">
    <source>
        <dbReference type="EMBL" id="OWF48236.1"/>
    </source>
</evidence>
<feature type="transmembrane region" description="Helical" evidence="1">
    <location>
        <begin position="109"/>
        <end position="129"/>
    </location>
</feature>
<keyword evidence="1" id="KW-0812">Transmembrane</keyword>
<keyword evidence="1" id="KW-0472">Membrane</keyword>
<dbReference type="EMBL" id="NEDP02003636">
    <property type="protein sequence ID" value="OWF48236.1"/>
    <property type="molecule type" value="Genomic_DNA"/>
</dbReference>
<dbReference type="AlphaFoldDB" id="A0A210QHS5"/>
<accession>A0A210QHS5</accession>
<name>A0A210QHS5_MIZYE</name>
<evidence type="ECO:0000256" key="1">
    <source>
        <dbReference type="SAM" id="Phobius"/>
    </source>
</evidence>
<proteinExistence type="predicted"/>
<reference evidence="2 3" key="1">
    <citation type="journal article" date="2017" name="Nat. Ecol. Evol.">
        <title>Scallop genome provides insights into evolution of bilaterian karyotype and development.</title>
        <authorList>
            <person name="Wang S."/>
            <person name="Zhang J."/>
            <person name="Jiao W."/>
            <person name="Li J."/>
            <person name="Xun X."/>
            <person name="Sun Y."/>
            <person name="Guo X."/>
            <person name="Huan P."/>
            <person name="Dong B."/>
            <person name="Zhang L."/>
            <person name="Hu X."/>
            <person name="Sun X."/>
            <person name="Wang J."/>
            <person name="Zhao C."/>
            <person name="Wang Y."/>
            <person name="Wang D."/>
            <person name="Huang X."/>
            <person name="Wang R."/>
            <person name="Lv J."/>
            <person name="Li Y."/>
            <person name="Zhang Z."/>
            <person name="Liu B."/>
            <person name="Lu W."/>
            <person name="Hui Y."/>
            <person name="Liang J."/>
            <person name="Zhou Z."/>
            <person name="Hou R."/>
            <person name="Li X."/>
            <person name="Liu Y."/>
            <person name="Li H."/>
            <person name="Ning X."/>
            <person name="Lin Y."/>
            <person name="Zhao L."/>
            <person name="Xing Q."/>
            <person name="Dou J."/>
            <person name="Li Y."/>
            <person name="Mao J."/>
            <person name="Guo H."/>
            <person name="Dou H."/>
            <person name="Li T."/>
            <person name="Mu C."/>
            <person name="Jiang W."/>
            <person name="Fu Q."/>
            <person name="Fu X."/>
            <person name="Miao Y."/>
            <person name="Liu J."/>
            <person name="Yu Q."/>
            <person name="Li R."/>
            <person name="Liao H."/>
            <person name="Li X."/>
            <person name="Kong Y."/>
            <person name="Jiang Z."/>
            <person name="Chourrout D."/>
            <person name="Li R."/>
            <person name="Bao Z."/>
        </authorList>
    </citation>
    <scope>NUCLEOTIDE SEQUENCE [LARGE SCALE GENOMIC DNA]</scope>
    <source>
        <strain evidence="2 3">PY_sf001</strain>
    </source>
</reference>